<evidence type="ECO:0000256" key="3">
    <source>
        <dbReference type="ARBA" id="ARBA00022840"/>
    </source>
</evidence>
<feature type="domain" description="Helicase C-terminal" evidence="7">
    <location>
        <begin position="1195"/>
        <end position="1348"/>
    </location>
</feature>
<evidence type="ECO:0000259" key="7">
    <source>
        <dbReference type="PROSITE" id="PS51194"/>
    </source>
</evidence>
<feature type="compositionally biased region" description="Polar residues" evidence="5">
    <location>
        <begin position="1"/>
        <end position="22"/>
    </location>
</feature>
<evidence type="ECO:0000256" key="4">
    <source>
        <dbReference type="SAM" id="Coils"/>
    </source>
</evidence>
<dbReference type="SMART" id="SM00487">
    <property type="entry name" value="DEXDc"/>
    <property type="match status" value="1"/>
</dbReference>
<keyword evidence="9" id="KW-1185">Reference proteome</keyword>
<dbReference type="CDD" id="cd18793">
    <property type="entry name" value="SF2_C_SNF"/>
    <property type="match status" value="1"/>
</dbReference>
<feature type="region of interest" description="Disordered" evidence="5">
    <location>
        <begin position="96"/>
        <end position="126"/>
    </location>
</feature>
<organism evidence="8 9">
    <name type="scientific">Tremella mesenterica</name>
    <name type="common">Jelly fungus</name>
    <dbReference type="NCBI Taxonomy" id="5217"/>
    <lineage>
        <taxon>Eukaryota</taxon>
        <taxon>Fungi</taxon>
        <taxon>Dikarya</taxon>
        <taxon>Basidiomycota</taxon>
        <taxon>Agaricomycotina</taxon>
        <taxon>Tremellomycetes</taxon>
        <taxon>Tremellales</taxon>
        <taxon>Tremellaceae</taxon>
        <taxon>Tremella</taxon>
    </lineage>
</organism>
<feature type="region of interest" description="Disordered" evidence="5">
    <location>
        <begin position="742"/>
        <end position="772"/>
    </location>
</feature>
<dbReference type="GO" id="GO:0005524">
    <property type="term" value="F:ATP binding"/>
    <property type="evidence" value="ECO:0007669"/>
    <property type="project" value="UniProtKB-KW"/>
</dbReference>
<evidence type="ECO:0000256" key="1">
    <source>
        <dbReference type="ARBA" id="ARBA00022741"/>
    </source>
</evidence>
<sequence length="1360" mass="151470">MSTLTNDIGPNGLSPQITQSIPTYDAGPSRQVIDPSISVDLTGESDDEDTPPSITRTNARAPFTQTNGFLPPIPSLDHSTFPFASSSSHTLDSPYQLTAANLPSPGEAVRTPSFEQSFAPSFSNSPRFPTAPLNHFSPSLGSLANMPPNNFRHSSSTSALGSSPRGPHPLSTNGVPSPSSGRRIGTVGANSASAIDLTRTNIRTPPPVPDKRPLCIGAIMSRALIFYPTPPIFTGNRAPQGSPEQWDVIDYLGAELIKVKLKYRKAGAAPRRDEVWTSVTRDAIQVMTPGMTSYLGDLDASLAATLIPHMAKGVLRLEGFAQRLPPGEHVYEMRLSVLLFTLPANVRYLIDALANHELYPLDPTPPYDPRRHSGNPPYRNGYGSGAEAMRMYLLAQSRRTQSSYGLSQGSQDRVSQVEVQRKQVDEVFKSLDNGAELEQSDPGPFIKTDLFPHQRIALTFLLQREQDWSALKRARKYADKALHKSKSKRASSVEVEDAGRKGNSNHSLWEPKVTEKSKHKVWRNKVTGDEIRTRRPKEGKGAILADDMGLGKTLSIVSLLAATRQSAQKWAKTEMDDIDPVTDEEDGEEGIKASAIGTKVFGMPDLDPEEELSSKPKKRKRNDEASRLLAARRGKIVKRAKATLLVCPMSTITNWEEQIKEHWNGKVEIYGGPTGLPPQQMKLDKWMAPKKGKESEEDELDEDWDTIRVYVYHGPGRTADPHFLAEFDIVITTYHTLAGEFSKQGGEDESTPGDTAQNSGDEEPAEIFGDTSLNPRAVFPEVEAEIKAVEVAQALQKKKKGKSAKSSKTSTPGDQRSPLQAIDWFRIVLDEAHYIKSPATVAFKASCALEADRRICLTGTPIQNKIEDVWALFKFLRLGPVDQKECFTKFISNPCKFGEQIGVARLQLVMRCCTLRRTKDSTMENGKRILNLPPRKEVQLWLDLAEDERAAYDERANRIKQKVTELRATNQLSKNFANVLQEVLRLRQICDHVDLARSGAVEEDYDGTVMDYTLAVQGIERYGLTQARAVSVVCFLKDGAGAQCLACGYDYGDYFPSLGLVGVEDPQTEKDRVKKMPHRPLLTKCLHLYCPKCFKANVYPDWSKRMREAPARECHQCRAALRLSTDVLEVLPPGSENTETTDQPKKVVRQKYVRPPGQKPDLSTKMRWLLQELMGHSKRNPNSPHYDPFALDSGDVEELDEEGKPFVTKSVVFSQWTTMLDRIGDMLDEANIRYARLDGTMTREERARATEQLRTNKKVEVLLVSTRAGGVGLNLTAASRCYLVDPYWNPSVESQAIDRIHRMGQTRPVVAVKLMINDSIEKRLDEIQKKKANLAQLSLKNMSRKELMEQKAEELASLFK</sequence>
<dbReference type="InterPro" id="IPR001650">
    <property type="entry name" value="Helicase_C-like"/>
</dbReference>
<feature type="domain" description="Helicase ATP-binding" evidence="6">
    <location>
        <begin position="533"/>
        <end position="879"/>
    </location>
</feature>
<dbReference type="VEuPathDB" id="FungiDB:TREMEDRAFT_27733"/>
<feature type="region of interest" description="Disordered" evidence="5">
    <location>
        <begin position="1"/>
        <end position="74"/>
    </location>
</feature>
<dbReference type="Proteomes" id="UP000289152">
    <property type="component" value="Unassembled WGS sequence"/>
</dbReference>
<keyword evidence="4" id="KW-0175">Coiled coil</keyword>
<protein>
    <recommendedName>
        <fullName evidence="10">DNA repair protein RAD5</fullName>
    </recommendedName>
</protein>
<accession>A0A4Q1BSR5</accession>
<dbReference type="PANTHER" id="PTHR45626">
    <property type="entry name" value="TRANSCRIPTION TERMINATION FACTOR 2-RELATED"/>
    <property type="match status" value="1"/>
</dbReference>
<dbReference type="Gene3D" id="3.40.50.300">
    <property type="entry name" value="P-loop containing nucleotide triphosphate hydrolases"/>
    <property type="match status" value="1"/>
</dbReference>
<feature type="compositionally biased region" description="Polar residues" evidence="5">
    <location>
        <begin position="170"/>
        <end position="180"/>
    </location>
</feature>
<dbReference type="InterPro" id="IPR000330">
    <property type="entry name" value="SNF2_N"/>
</dbReference>
<feature type="region of interest" description="Disordered" evidence="5">
    <location>
        <begin position="139"/>
        <end position="186"/>
    </location>
</feature>
<keyword evidence="1" id="KW-0547">Nucleotide-binding</keyword>
<dbReference type="CDD" id="cd18008">
    <property type="entry name" value="DEXDc_SHPRH-like"/>
    <property type="match status" value="1"/>
</dbReference>
<keyword evidence="2" id="KW-0378">Hydrolase</keyword>
<dbReference type="GO" id="GO:0008094">
    <property type="term" value="F:ATP-dependent activity, acting on DNA"/>
    <property type="evidence" value="ECO:0007669"/>
    <property type="project" value="TreeGrafter"/>
</dbReference>
<dbReference type="PROSITE" id="PS51192">
    <property type="entry name" value="HELICASE_ATP_BIND_1"/>
    <property type="match status" value="1"/>
</dbReference>
<reference evidence="8 9" key="1">
    <citation type="submission" date="2016-06" db="EMBL/GenBank/DDBJ databases">
        <title>Evolution of pathogenesis and genome organization in the Tremellales.</title>
        <authorList>
            <person name="Cuomo C."/>
            <person name="Litvintseva A."/>
            <person name="Heitman J."/>
            <person name="Chen Y."/>
            <person name="Sun S."/>
            <person name="Springer D."/>
            <person name="Dromer F."/>
            <person name="Young S."/>
            <person name="Zeng Q."/>
            <person name="Chapman S."/>
            <person name="Gujja S."/>
            <person name="Saif S."/>
            <person name="Birren B."/>
        </authorList>
    </citation>
    <scope>NUCLEOTIDE SEQUENCE [LARGE SCALE GENOMIC DNA]</scope>
    <source>
        <strain evidence="8 9">ATCC 28783</strain>
    </source>
</reference>
<feature type="compositionally biased region" description="Polar residues" evidence="5">
    <location>
        <begin position="139"/>
        <end position="161"/>
    </location>
</feature>
<evidence type="ECO:0000256" key="2">
    <source>
        <dbReference type="ARBA" id="ARBA00022801"/>
    </source>
</evidence>
<gene>
    <name evidence="8" type="ORF">M231_01790</name>
</gene>
<dbReference type="Gene3D" id="3.40.50.10810">
    <property type="entry name" value="Tandem AAA-ATPase domain"/>
    <property type="match status" value="2"/>
</dbReference>
<feature type="coiled-coil region" evidence="4">
    <location>
        <begin position="942"/>
        <end position="969"/>
    </location>
</feature>
<evidence type="ECO:0000256" key="5">
    <source>
        <dbReference type="SAM" id="MobiDB-lite"/>
    </source>
</evidence>
<feature type="region of interest" description="Disordered" evidence="5">
    <location>
        <begin position="600"/>
        <end position="626"/>
    </location>
</feature>
<dbReference type="PROSITE" id="PS51194">
    <property type="entry name" value="HELICASE_CTER"/>
    <property type="match status" value="1"/>
</dbReference>
<dbReference type="STRING" id="5217.A0A4Q1BSR5"/>
<dbReference type="InterPro" id="IPR014001">
    <property type="entry name" value="Helicase_ATP-bd"/>
</dbReference>
<dbReference type="GO" id="GO:0005634">
    <property type="term" value="C:nucleus"/>
    <property type="evidence" value="ECO:0007669"/>
    <property type="project" value="TreeGrafter"/>
</dbReference>
<dbReference type="EMBL" id="SDIL01000013">
    <property type="protein sequence ID" value="RXK40942.1"/>
    <property type="molecule type" value="Genomic_DNA"/>
</dbReference>
<dbReference type="Pfam" id="PF00271">
    <property type="entry name" value="Helicase_C"/>
    <property type="match status" value="1"/>
</dbReference>
<dbReference type="InterPro" id="IPR050628">
    <property type="entry name" value="SNF2_RAD54_helicase_TF"/>
</dbReference>
<dbReference type="InParanoid" id="A0A4Q1BSR5"/>
<dbReference type="SMART" id="SM00490">
    <property type="entry name" value="HELICc"/>
    <property type="match status" value="1"/>
</dbReference>
<dbReference type="InterPro" id="IPR027417">
    <property type="entry name" value="P-loop_NTPase"/>
</dbReference>
<proteinExistence type="predicted"/>
<dbReference type="InterPro" id="IPR049730">
    <property type="entry name" value="SNF2/RAD54-like_C"/>
</dbReference>
<keyword evidence="3" id="KW-0067">ATP-binding</keyword>
<dbReference type="SUPFAM" id="SSF52540">
    <property type="entry name" value="P-loop containing nucleoside triphosphate hydrolases"/>
    <property type="match status" value="2"/>
</dbReference>
<feature type="region of interest" description="Disordered" evidence="5">
    <location>
        <begin position="480"/>
        <end position="508"/>
    </location>
</feature>
<dbReference type="GO" id="GO:0016787">
    <property type="term" value="F:hydrolase activity"/>
    <property type="evidence" value="ECO:0007669"/>
    <property type="project" value="UniProtKB-KW"/>
</dbReference>
<evidence type="ECO:0000313" key="8">
    <source>
        <dbReference type="EMBL" id="RXK40942.1"/>
    </source>
</evidence>
<feature type="compositionally biased region" description="Polar residues" evidence="5">
    <location>
        <begin position="113"/>
        <end position="126"/>
    </location>
</feature>
<dbReference type="OrthoDB" id="448448at2759"/>
<evidence type="ECO:0000259" key="6">
    <source>
        <dbReference type="PROSITE" id="PS51192"/>
    </source>
</evidence>
<feature type="compositionally biased region" description="Polar residues" evidence="5">
    <location>
        <begin position="52"/>
        <end position="68"/>
    </location>
</feature>
<evidence type="ECO:0008006" key="10">
    <source>
        <dbReference type="Google" id="ProtNLM"/>
    </source>
</evidence>
<dbReference type="Pfam" id="PF00176">
    <property type="entry name" value="SNF2-rel_dom"/>
    <property type="match status" value="2"/>
</dbReference>
<dbReference type="InterPro" id="IPR038718">
    <property type="entry name" value="SNF2-like_sf"/>
</dbReference>
<dbReference type="PANTHER" id="PTHR45626:SF52">
    <property type="entry name" value="SINGLE-STRANDED DNA-DEPENDENT ATPASE (EUROFUNG)"/>
    <property type="match status" value="1"/>
</dbReference>
<comment type="caution">
    <text evidence="8">The sequence shown here is derived from an EMBL/GenBank/DDBJ whole genome shotgun (WGS) entry which is preliminary data.</text>
</comment>
<name>A0A4Q1BSR5_TREME</name>
<dbReference type="GO" id="GO:0006281">
    <property type="term" value="P:DNA repair"/>
    <property type="evidence" value="ECO:0007669"/>
    <property type="project" value="TreeGrafter"/>
</dbReference>
<evidence type="ECO:0000313" key="9">
    <source>
        <dbReference type="Proteomes" id="UP000289152"/>
    </source>
</evidence>